<dbReference type="RefSeq" id="WP_378934131.1">
    <property type="nucleotide sequence ID" value="NZ_JBHLVO010000008.1"/>
</dbReference>
<name>A0ABV6GEM1_9BACI</name>
<dbReference type="NCBIfam" id="TIGR01121">
    <property type="entry name" value="D_amino_aminoT"/>
    <property type="match status" value="1"/>
</dbReference>
<dbReference type="CDD" id="cd01558">
    <property type="entry name" value="D-AAT_like"/>
    <property type="match status" value="1"/>
</dbReference>
<evidence type="ECO:0000256" key="10">
    <source>
        <dbReference type="RuleBase" id="RU004106"/>
    </source>
</evidence>
<dbReference type="PANTHER" id="PTHR42743:SF10">
    <property type="entry name" value="D-ALANINE AMINOTRANSFERASE"/>
    <property type="match status" value="1"/>
</dbReference>
<dbReference type="EC" id="2.6.1.21" evidence="4 12"/>
<keyword evidence="8 11" id="KW-0663">Pyridoxal phosphate</keyword>
<protein>
    <recommendedName>
        <fullName evidence="5 12">D-alanine aminotransferase</fullName>
        <ecNumber evidence="4 12">2.6.1.21</ecNumber>
    </recommendedName>
</protein>
<comment type="similarity">
    <text evidence="2 10">Belongs to the class-IV pyridoxal-phosphate-dependent aminotransferase family.</text>
</comment>
<evidence type="ECO:0000256" key="2">
    <source>
        <dbReference type="ARBA" id="ARBA00009320"/>
    </source>
</evidence>
<dbReference type="GO" id="GO:0047810">
    <property type="term" value="F:D-alanine-2-oxoglutarate aminotransferase activity"/>
    <property type="evidence" value="ECO:0007669"/>
    <property type="project" value="UniProtKB-EC"/>
</dbReference>
<dbReference type="Gene3D" id="3.20.10.10">
    <property type="entry name" value="D-amino Acid Aminotransferase, subunit A, domain 2"/>
    <property type="match status" value="1"/>
</dbReference>
<dbReference type="EMBL" id="JBHLVO010000008">
    <property type="protein sequence ID" value="MFC0272132.1"/>
    <property type="molecule type" value="Genomic_DNA"/>
</dbReference>
<evidence type="ECO:0000313" key="13">
    <source>
        <dbReference type="EMBL" id="MFC0272132.1"/>
    </source>
</evidence>
<dbReference type="InterPro" id="IPR005784">
    <property type="entry name" value="D_amino_transT"/>
</dbReference>
<evidence type="ECO:0000313" key="14">
    <source>
        <dbReference type="Proteomes" id="UP001589854"/>
    </source>
</evidence>
<keyword evidence="7 13" id="KW-0808">Transferase</keyword>
<dbReference type="InterPro" id="IPR036038">
    <property type="entry name" value="Aminotransferase-like"/>
</dbReference>
<evidence type="ECO:0000256" key="12">
    <source>
        <dbReference type="RuleBase" id="RU004520"/>
    </source>
</evidence>
<comment type="function">
    <text evidence="12">Acts on the D-isomers of alanine, leucine, aspartate, glutamate, aminobutyrate, norvaline and asparagine. The enzyme transfers an amino group from a substrate D-amino acid to the pyridoxal phosphate cofactor to form pyridoxamine and an alpha-keto acid in the first half-reaction.</text>
</comment>
<dbReference type="SUPFAM" id="SSF56752">
    <property type="entry name" value="D-aminoacid aminotransferase-like PLP-dependent enzymes"/>
    <property type="match status" value="1"/>
</dbReference>
<proteinExistence type="inferred from homology"/>
<keyword evidence="14" id="KW-1185">Reference proteome</keyword>
<dbReference type="InterPro" id="IPR043131">
    <property type="entry name" value="BCAT-like_N"/>
</dbReference>
<dbReference type="Pfam" id="PF01063">
    <property type="entry name" value="Aminotran_4"/>
    <property type="match status" value="1"/>
</dbReference>
<evidence type="ECO:0000256" key="4">
    <source>
        <dbReference type="ARBA" id="ARBA00012874"/>
    </source>
</evidence>
<evidence type="ECO:0000256" key="11">
    <source>
        <dbReference type="RuleBase" id="RU004516"/>
    </source>
</evidence>
<evidence type="ECO:0000256" key="9">
    <source>
        <dbReference type="ARBA" id="ARBA00047911"/>
    </source>
</evidence>
<keyword evidence="6 13" id="KW-0032">Aminotransferase</keyword>
<evidence type="ECO:0000256" key="8">
    <source>
        <dbReference type="ARBA" id="ARBA00022898"/>
    </source>
</evidence>
<dbReference type="InterPro" id="IPR001544">
    <property type="entry name" value="Aminotrans_IV"/>
</dbReference>
<evidence type="ECO:0000256" key="3">
    <source>
        <dbReference type="ARBA" id="ARBA00011738"/>
    </source>
</evidence>
<dbReference type="Gene3D" id="3.30.470.10">
    <property type="match status" value="1"/>
</dbReference>
<evidence type="ECO:0000256" key="7">
    <source>
        <dbReference type="ARBA" id="ARBA00022679"/>
    </source>
</evidence>
<gene>
    <name evidence="13" type="primary">dat</name>
    <name evidence="13" type="ORF">ACFFIX_11780</name>
</gene>
<evidence type="ECO:0000256" key="5">
    <source>
        <dbReference type="ARBA" id="ARBA00021779"/>
    </source>
</evidence>
<comment type="caution">
    <text evidence="13">The sequence shown here is derived from an EMBL/GenBank/DDBJ whole genome shotgun (WGS) entry which is preliminary data.</text>
</comment>
<comment type="cofactor">
    <cofactor evidence="1 11">
        <name>pyridoxal 5'-phosphate</name>
        <dbReference type="ChEBI" id="CHEBI:597326"/>
    </cofactor>
</comment>
<dbReference type="InterPro" id="IPR018300">
    <property type="entry name" value="Aminotrans_IV_CS"/>
</dbReference>
<sequence length="277" mass="31524">MRVLLQDQLLNRDEVAIDIEDRGYQFGDGVYEVMRVYEGQLFTINEHLERLARSADQIRMKLPLRLDVLKERLIELVSENSVQNGAVYVQVSRGVSLRNHSFPGDKVTPVLIAYPLPGKKPAQEQQNGVQVNLVDDMRWLRCDIKSLNLLWNVMAKQEALDKGTYEALLHRDGTITEGSSTNFYAVKDGTVYTHPANNLILNGITRMKIIELCSENGIPFMEKELYINERTSFDEAFISSTTIEIVPVTKIEEDVIGEGKPGEVTKRLQELFRKITP</sequence>
<dbReference type="InterPro" id="IPR050571">
    <property type="entry name" value="Class-IV_PLP-Dep_Aminotrnsfr"/>
</dbReference>
<reference evidence="13 14" key="1">
    <citation type="submission" date="2024-09" db="EMBL/GenBank/DDBJ databases">
        <authorList>
            <person name="Sun Q."/>
            <person name="Mori K."/>
        </authorList>
    </citation>
    <scope>NUCLEOTIDE SEQUENCE [LARGE SCALE GENOMIC DNA]</scope>
    <source>
        <strain evidence="13 14">CCM 7228</strain>
    </source>
</reference>
<dbReference type="InterPro" id="IPR043132">
    <property type="entry name" value="BCAT-like_C"/>
</dbReference>
<dbReference type="PANTHER" id="PTHR42743">
    <property type="entry name" value="AMINO-ACID AMINOTRANSFERASE"/>
    <property type="match status" value="1"/>
</dbReference>
<comment type="subunit">
    <text evidence="3">Homodimer.</text>
</comment>
<dbReference type="Proteomes" id="UP001589854">
    <property type="component" value="Unassembled WGS sequence"/>
</dbReference>
<dbReference type="PROSITE" id="PS00770">
    <property type="entry name" value="AA_TRANSFER_CLASS_4"/>
    <property type="match status" value="1"/>
</dbReference>
<evidence type="ECO:0000256" key="1">
    <source>
        <dbReference type="ARBA" id="ARBA00001933"/>
    </source>
</evidence>
<accession>A0ABV6GEM1</accession>
<evidence type="ECO:0000256" key="6">
    <source>
        <dbReference type="ARBA" id="ARBA00022576"/>
    </source>
</evidence>
<organism evidence="13 14">
    <name type="scientific">Metabacillus herbersteinensis</name>
    <dbReference type="NCBI Taxonomy" id="283816"/>
    <lineage>
        <taxon>Bacteria</taxon>
        <taxon>Bacillati</taxon>
        <taxon>Bacillota</taxon>
        <taxon>Bacilli</taxon>
        <taxon>Bacillales</taxon>
        <taxon>Bacillaceae</taxon>
        <taxon>Metabacillus</taxon>
    </lineage>
</organism>
<comment type="catalytic activity">
    <reaction evidence="9 12">
        <text>D-alanine + 2-oxoglutarate = D-glutamate + pyruvate</text>
        <dbReference type="Rhea" id="RHEA:15869"/>
        <dbReference type="ChEBI" id="CHEBI:15361"/>
        <dbReference type="ChEBI" id="CHEBI:16810"/>
        <dbReference type="ChEBI" id="CHEBI:29986"/>
        <dbReference type="ChEBI" id="CHEBI:57416"/>
        <dbReference type="EC" id="2.6.1.21"/>
    </reaction>
</comment>